<dbReference type="InterPro" id="IPR001387">
    <property type="entry name" value="Cro/C1-type_HTH"/>
</dbReference>
<dbReference type="CDD" id="cd00093">
    <property type="entry name" value="HTH_XRE"/>
    <property type="match status" value="1"/>
</dbReference>
<dbReference type="SUPFAM" id="SSF47413">
    <property type="entry name" value="lambda repressor-like DNA-binding domains"/>
    <property type="match status" value="1"/>
</dbReference>
<evidence type="ECO:0000313" key="4">
    <source>
        <dbReference type="Proteomes" id="UP001623591"/>
    </source>
</evidence>
<dbReference type="SMART" id="SM00028">
    <property type="entry name" value="TPR"/>
    <property type="match status" value="4"/>
</dbReference>
<dbReference type="Proteomes" id="UP001623591">
    <property type="component" value="Unassembled WGS sequence"/>
</dbReference>
<comment type="caution">
    <text evidence="3">The sequence shown here is derived from an EMBL/GenBank/DDBJ whole genome shotgun (WGS) entry which is preliminary data.</text>
</comment>
<gene>
    <name evidence="3" type="ORF">ACJDUG_06515</name>
</gene>
<evidence type="ECO:0000313" key="3">
    <source>
        <dbReference type="EMBL" id="MFL0246616.1"/>
    </source>
</evidence>
<evidence type="ECO:0000256" key="1">
    <source>
        <dbReference type="ARBA" id="ARBA00023125"/>
    </source>
</evidence>
<proteinExistence type="predicted"/>
<accession>A0ABW8T2U9</accession>
<dbReference type="RefSeq" id="WP_406769078.1">
    <property type="nucleotide sequence ID" value="NZ_JBJHZZ010000002.1"/>
</dbReference>
<dbReference type="Pfam" id="PF01381">
    <property type="entry name" value="HTH_3"/>
    <property type="match status" value="1"/>
</dbReference>
<organism evidence="3 4">
    <name type="scientific">Candidatus Clostridium stratigraminis</name>
    <dbReference type="NCBI Taxonomy" id="3381661"/>
    <lineage>
        <taxon>Bacteria</taxon>
        <taxon>Bacillati</taxon>
        <taxon>Bacillota</taxon>
        <taxon>Clostridia</taxon>
        <taxon>Eubacteriales</taxon>
        <taxon>Clostridiaceae</taxon>
        <taxon>Clostridium</taxon>
    </lineage>
</organism>
<dbReference type="InterPro" id="IPR010982">
    <property type="entry name" value="Lambda_DNA-bd_dom_sf"/>
</dbReference>
<dbReference type="Gene3D" id="1.10.260.40">
    <property type="entry name" value="lambda repressor-like DNA-binding domains"/>
    <property type="match status" value="1"/>
</dbReference>
<dbReference type="SUPFAM" id="SSF48452">
    <property type="entry name" value="TPR-like"/>
    <property type="match status" value="2"/>
</dbReference>
<keyword evidence="1" id="KW-0238">DNA-binding</keyword>
<evidence type="ECO:0000259" key="2">
    <source>
        <dbReference type="PROSITE" id="PS50943"/>
    </source>
</evidence>
<dbReference type="PANTHER" id="PTHR46797:SF1">
    <property type="entry name" value="METHYLPHOSPHONATE SYNTHASE"/>
    <property type="match status" value="1"/>
</dbReference>
<dbReference type="InterPro" id="IPR019734">
    <property type="entry name" value="TPR_rpt"/>
</dbReference>
<dbReference type="EMBL" id="JBJHZZ010000002">
    <property type="protein sequence ID" value="MFL0246616.1"/>
    <property type="molecule type" value="Genomic_DNA"/>
</dbReference>
<dbReference type="PANTHER" id="PTHR46797">
    <property type="entry name" value="HTH-TYPE TRANSCRIPTIONAL REGULATOR"/>
    <property type="match status" value="1"/>
</dbReference>
<dbReference type="InterPro" id="IPR050807">
    <property type="entry name" value="TransReg_Diox_bact_type"/>
</dbReference>
<reference evidence="3 4" key="1">
    <citation type="submission" date="2024-11" db="EMBL/GenBank/DDBJ databases">
        <authorList>
            <person name="Heng Y.C."/>
            <person name="Lim A.C.H."/>
            <person name="Lee J.K.Y."/>
            <person name="Kittelmann S."/>
        </authorList>
    </citation>
    <scope>NUCLEOTIDE SEQUENCE [LARGE SCALE GENOMIC DNA]</scope>
    <source>
        <strain evidence="3 4">WILCCON 0185</strain>
    </source>
</reference>
<name>A0ABW8T2U9_9CLOT</name>
<dbReference type="SMART" id="SM00530">
    <property type="entry name" value="HTH_XRE"/>
    <property type="match status" value="1"/>
</dbReference>
<keyword evidence="4" id="KW-1185">Reference proteome</keyword>
<dbReference type="InterPro" id="IPR011990">
    <property type="entry name" value="TPR-like_helical_dom_sf"/>
</dbReference>
<feature type="domain" description="HTH cro/C1-type" evidence="2">
    <location>
        <begin position="10"/>
        <end position="63"/>
    </location>
</feature>
<dbReference type="PROSITE" id="PS50943">
    <property type="entry name" value="HTH_CROC1"/>
    <property type="match status" value="1"/>
</dbReference>
<sequence>MEILSLGEKIRRRRKELNMTLKDLAGDRITPGQISLVESGKSNPSMDLLEYLASTLNTSIDYLMESEESQAEKICKYFENMIEAYISNEDFISAEAYLEDTLQYTKKYNLEFMEARILYLSGLVNLKKGEISAAQKFFLTANIIFIKYNSFDNIISTFLKLGKISLNVKSYTSALGHFRQAEKIFTDNNIADDFILGEINYYIAYTYNKLDARDDALKYAMLSQDKFIQMDAKKDYSIALLDKSKAYSKSGDLEKAIKYSDKAKKILAELNDVSYLSEIENNLGKLFSEFENFKASFEHLNKSKEIRERNKDARLVETLINICQNYIHLKDINNSKLILQEIYNKIQSLNGKIKIDWYLLKFRLDILEGKLINAENTLKDALEYVSCNDFIKERGEIAFIIGKFYIEYGQEKKAEEYLLEGVNAFTSLGVFKGMD</sequence>
<protein>
    <submittedName>
        <fullName evidence="3">Helix-turn-helix domain-containing protein</fullName>
    </submittedName>
</protein>
<dbReference type="Gene3D" id="1.25.40.10">
    <property type="entry name" value="Tetratricopeptide repeat domain"/>
    <property type="match status" value="2"/>
</dbReference>